<proteinExistence type="predicted"/>
<organism evidence="1 2">
    <name type="scientific">Candidatus Gallionella acididurans</name>
    <dbReference type="NCBI Taxonomy" id="1796491"/>
    <lineage>
        <taxon>Bacteria</taxon>
        <taxon>Pseudomonadati</taxon>
        <taxon>Pseudomonadota</taxon>
        <taxon>Betaproteobacteria</taxon>
        <taxon>Nitrosomonadales</taxon>
        <taxon>Gallionellaceae</taxon>
        <taxon>Gallionella</taxon>
    </lineage>
</organism>
<reference evidence="1 2" key="2">
    <citation type="submission" date="2016-03" db="EMBL/GenBank/DDBJ databases">
        <title>New uncultured bacterium of the family Gallionellaceae from acid mine drainage: description and reconstruction of genome based on metagenomic analysis of microbial community.</title>
        <authorList>
            <person name="Kadnikov V."/>
            <person name="Ivasenko D."/>
            <person name="Beletsky A."/>
            <person name="Mardanov A."/>
            <person name="Danilova E."/>
            <person name="Pimenov N."/>
            <person name="Karnachuk O."/>
            <person name="Ravin N."/>
        </authorList>
    </citation>
    <scope>NUCLEOTIDE SEQUENCE [LARGE SCALE GENOMIC DNA]</scope>
    <source>
        <strain evidence="1">ShG14-8</strain>
    </source>
</reference>
<reference evidence="1 2" key="1">
    <citation type="submission" date="2016-02" db="EMBL/GenBank/DDBJ databases">
        <authorList>
            <person name="Wen L."/>
            <person name="He K."/>
            <person name="Yang H."/>
        </authorList>
    </citation>
    <scope>NUCLEOTIDE SEQUENCE [LARGE SCALE GENOMIC DNA]</scope>
    <source>
        <strain evidence="1">ShG14-8</strain>
    </source>
</reference>
<dbReference type="AlphaFoldDB" id="A0A139BWP2"/>
<evidence type="ECO:0000313" key="2">
    <source>
        <dbReference type="Proteomes" id="UP000070578"/>
    </source>
</evidence>
<sequence length="453" mass="50799">MLDNLNKDLFLRAANDWVCDSYSADIRYIGRKDGEEICLIAAYIGLAPLPPTENIGFNIEVNGLYAGQIQLIENKENLLKILNMAAQGQLEAHDHLLTLKNERQYSYHSDMNFRDRWFYDLHLQVVGNTDVALSQSNLSGIDNALRQCSTPFDGLSDLFGWLGLKDPQFSRESLSINIRILPPVDLILSNCRLDKDKLQILLNAHPDFDLARLGLAVRAVPGNGVSSRKQVSAHVKWKKVRKGRREGRATITLRNADSALAMLMIGETTVRRQWFLDPVKGDNNRLIAVQHFDKDLRMIRSAIFDQTDSARFELGVSALLFLMGFSSAVQVETDSPDIVATTPGGRLVLVECTTRIADFNSKLGKLVDRKGSLLRALQEIKKPSRVDAVLVCALPKDQVASRSDDLQAHQVILVTKDELVSAFEQLRLHIDPDKTIEELTAKMARENQFRLGI</sequence>
<accession>A0A139BWP2</accession>
<gene>
    <name evidence="1" type="ORF">AWT59_0532</name>
</gene>
<dbReference type="Proteomes" id="UP000070578">
    <property type="component" value="Unassembled WGS sequence"/>
</dbReference>
<name>A0A139BWP2_9PROT</name>
<dbReference type="EMBL" id="LSLI01000007">
    <property type="protein sequence ID" value="KXS33370.1"/>
    <property type="molecule type" value="Genomic_DNA"/>
</dbReference>
<protein>
    <submittedName>
        <fullName evidence="1">Uncharacterized protein</fullName>
    </submittedName>
</protein>
<comment type="caution">
    <text evidence="1">The sequence shown here is derived from an EMBL/GenBank/DDBJ whole genome shotgun (WGS) entry which is preliminary data.</text>
</comment>
<evidence type="ECO:0000313" key="1">
    <source>
        <dbReference type="EMBL" id="KXS33370.1"/>
    </source>
</evidence>